<evidence type="ECO:0000259" key="1">
    <source>
        <dbReference type="Pfam" id="PF04542"/>
    </source>
</evidence>
<dbReference type="Pfam" id="PF04542">
    <property type="entry name" value="Sigma70_r2"/>
    <property type="match status" value="1"/>
</dbReference>
<gene>
    <name evidence="2" type="ORF">AQPE_4375</name>
</gene>
<evidence type="ECO:0000313" key="2">
    <source>
        <dbReference type="EMBL" id="BBE20184.1"/>
    </source>
</evidence>
<dbReference type="InterPro" id="IPR013325">
    <property type="entry name" value="RNA_pol_sigma_r2"/>
</dbReference>
<keyword evidence="3" id="KW-1185">Reference proteome</keyword>
<dbReference type="EMBL" id="AP018694">
    <property type="protein sequence ID" value="BBE20184.1"/>
    <property type="molecule type" value="Genomic_DNA"/>
</dbReference>
<sequence>MELTKDIENTEHWRVTWLQFMDGDKEAFAFFYNQYIDRLYQYGIKLCNDEDTIKDAIQEVFLDLYLKRASNPTTPNNLKYYLLLALKRNLIGHAGQIDHSALFAIMVL</sequence>
<dbReference type="Proteomes" id="UP001193389">
    <property type="component" value="Chromosome"/>
</dbReference>
<name>A0A5K7SG43_9BACT</name>
<accession>A0A5K7SG43</accession>
<proteinExistence type="predicted"/>
<organism evidence="2 3">
    <name type="scientific">Aquipluma nitroreducens</name>
    <dbReference type="NCBI Taxonomy" id="2010828"/>
    <lineage>
        <taxon>Bacteria</taxon>
        <taxon>Pseudomonadati</taxon>
        <taxon>Bacteroidota</taxon>
        <taxon>Bacteroidia</taxon>
        <taxon>Marinilabiliales</taxon>
        <taxon>Prolixibacteraceae</taxon>
        <taxon>Aquipluma</taxon>
    </lineage>
</organism>
<dbReference type="GO" id="GO:0003700">
    <property type="term" value="F:DNA-binding transcription factor activity"/>
    <property type="evidence" value="ECO:0007669"/>
    <property type="project" value="InterPro"/>
</dbReference>
<reference evidence="2" key="1">
    <citation type="journal article" date="2020" name="Int. J. Syst. Evol. Microbiol.">
        <title>Aquipluma nitroreducens gen. nov. sp. nov., a novel facultatively anaerobic bacterium isolated from a freshwater lake.</title>
        <authorList>
            <person name="Watanabe M."/>
            <person name="Kojima H."/>
            <person name="Fukui M."/>
        </authorList>
    </citation>
    <scope>NUCLEOTIDE SEQUENCE</scope>
    <source>
        <strain evidence="2">MeG22</strain>
    </source>
</reference>
<feature type="domain" description="RNA polymerase sigma-70 region 2" evidence="1">
    <location>
        <begin position="31"/>
        <end position="91"/>
    </location>
</feature>
<dbReference type="AlphaFoldDB" id="A0A5K7SG43"/>
<dbReference type="KEGG" id="anf:AQPE_4375"/>
<dbReference type="SUPFAM" id="SSF88946">
    <property type="entry name" value="Sigma2 domain of RNA polymerase sigma factors"/>
    <property type="match status" value="1"/>
</dbReference>
<evidence type="ECO:0000313" key="3">
    <source>
        <dbReference type="Proteomes" id="UP001193389"/>
    </source>
</evidence>
<dbReference type="Gene3D" id="1.10.1740.10">
    <property type="match status" value="1"/>
</dbReference>
<protein>
    <submittedName>
        <fullName evidence="2">RNA polymerase ECF-type sigma factor</fullName>
    </submittedName>
</protein>
<dbReference type="InterPro" id="IPR007627">
    <property type="entry name" value="RNA_pol_sigma70_r2"/>
</dbReference>
<dbReference type="RefSeq" id="WP_318348359.1">
    <property type="nucleotide sequence ID" value="NZ_AP018694.1"/>
</dbReference>
<dbReference type="GO" id="GO:0006352">
    <property type="term" value="P:DNA-templated transcription initiation"/>
    <property type="evidence" value="ECO:0007669"/>
    <property type="project" value="InterPro"/>
</dbReference>